<dbReference type="CDD" id="cd04179">
    <property type="entry name" value="DPM_DPG-synthase_like"/>
    <property type="match status" value="1"/>
</dbReference>
<dbReference type="AlphaFoldDB" id="A0A7G9WBW1"/>
<evidence type="ECO:0000313" key="2">
    <source>
        <dbReference type="EMBL" id="QNO16173.1"/>
    </source>
</evidence>
<evidence type="ECO:0000313" key="3">
    <source>
        <dbReference type="Proteomes" id="UP000516160"/>
    </source>
</evidence>
<organism evidence="2 3">
    <name type="scientific">Alkalicella caledoniensis</name>
    <dbReference type="NCBI Taxonomy" id="2731377"/>
    <lineage>
        <taxon>Bacteria</taxon>
        <taxon>Bacillati</taxon>
        <taxon>Bacillota</taxon>
        <taxon>Clostridia</taxon>
        <taxon>Eubacteriales</taxon>
        <taxon>Proteinivoracaceae</taxon>
        <taxon>Alkalicella</taxon>
    </lineage>
</organism>
<evidence type="ECO:0000259" key="1">
    <source>
        <dbReference type="Pfam" id="PF00535"/>
    </source>
</evidence>
<dbReference type="PANTHER" id="PTHR48090">
    <property type="entry name" value="UNDECAPRENYL-PHOSPHATE 4-DEOXY-4-FORMAMIDO-L-ARABINOSE TRANSFERASE-RELATED"/>
    <property type="match status" value="1"/>
</dbReference>
<dbReference type="InterPro" id="IPR029044">
    <property type="entry name" value="Nucleotide-diphossugar_trans"/>
</dbReference>
<dbReference type="GO" id="GO:0016740">
    <property type="term" value="F:transferase activity"/>
    <property type="evidence" value="ECO:0007669"/>
    <property type="project" value="UniProtKB-KW"/>
</dbReference>
<dbReference type="KEGG" id="acae:HYG86_16030"/>
<gene>
    <name evidence="2" type="ORF">HYG86_16030</name>
</gene>
<dbReference type="SUPFAM" id="SSF53448">
    <property type="entry name" value="Nucleotide-diphospho-sugar transferases"/>
    <property type="match status" value="1"/>
</dbReference>
<dbReference type="Pfam" id="PF00535">
    <property type="entry name" value="Glycos_transf_2"/>
    <property type="match status" value="1"/>
</dbReference>
<sequence length="219" mass="24096">MLTILIPAYNEEETIKATIESLRTIPEVQKICVVDDGSKDNTFLEAKKADPDVLIKSEGNLGKGGALNRLIEYVDTPFVGMVDADLGQSAVELRKLISPVLNGNYDLSIAGFPKKKKGGLGITMKVAKKGTKLKTGLDFDFPLSGQRVMSLDVFKACTPFAQGFGVETFMNLIVAKKKYRFIEVDTNMSHRYTANDFKGYVHRGRQCLAILSQLARGVK</sequence>
<feature type="domain" description="Glycosyltransferase 2-like" evidence="1">
    <location>
        <begin position="3"/>
        <end position="125"/>
    </location>
</feature>
<accession>A0A7G9WBW1</accession>
<dbReference type="EMBL" id="CP058559">
    <property type="protein sequence ID" value="QNO16173.1"/>
    <property type="molecule type" value="Genomic_DNA"/>
</dbReference>
<keyword evidence="2" id="KW-0808">Transferase</keyword>
<reference evidence="2 3" key="1">
    <citation type="submission" date="2020-07" db="EMBL/GenBank/DDBJ databases">
        <title>Alkalicella. sp. LB2 genome.</title>
        <authorList>
            <person name="Postec A."/>
            <person name="Quemeneur M."/>
        </authorList>
    </citation>
    <scope>NUCLEOTIDE SEQUENCE [LARGE SCALE GENOMIC DNA]</scope>
    <source>
        <strain evidence="2 3">LB2</strain>
    </source>
</reference>
<dbReference type="Gene3D" id="3.90.550.10">
    <property type="entry name" value="Spore Coat Polysaccharide Biosynthesis Protein SpsA, Chain A"/>
    <property type="match status" value="1"/>
</dbReference>
<proteinExistence type="predicted"/>
<dbReference type="InterPro" id="IPR001173">
    <property type="entry name" value="Glyco_trans_2-like"/>
</dbReference>
<keyword evidence="3" id="KW-1185">Reference proteome</keyword>
<dbReference type="PANTHER" id="PTHR48090:SF7">
    <property type="entry name" value="RFBJ PROTEIN"/>
    <property type="match status" value="1"/>
</dbReference>
<name>A0A7G9WBW1_ALKCA</name>
<dbReference type="Proteomes" id="UP000516160">
    <property type="component" value="Chromosome"/>
</dbReference>
<dbReference type="InterPro" id="IPR050256">
    <property type="entry name" value="Glycosyltransferase_2"/>
</dbReference>
<protein>
    <submittedName>
        <fullName evidence="2">Glycosyltransferase family 2 protein</fullName>
    </submittedName>
</protein>
<dbReference type="RefSeq" id="WP_213166567.1">
    <property type="nucleotide sequence ID" value="NZ_CP058559.1"/>
</dbReference>